<dbReference type="GO" id="GO:0140664">
    <property type="term" value="F:ATP-dependent DNA damage sensor activity"/>
    <property type="evidence" value="ECO:0007669"/>
    <property type="project" value="InterPro"/>
</dbReference>
<keyword evidence="4 9" id="KW-0227">DNA damage</keyword>
<name>A0A150J953_9EURY</name>
<dbReference type="SMART" id="SM00382">
    <property type="entry name" value="AAA"/>
    <property type="match status" value="1"/>
</dbReference>
<dbReference type="GO" id="GO:0006310">
    <property type="term" value="P:DNA recombination"/>
    <property type="evidence" value="ECO:0007669"/>
    <property type="project" value="UniProtKB-UniRule"/>
</dbReference>
<comment type="function">
    <text evidence="8 9 10">Involved in DNA repair and in homologous recombination. Binds and assemble on single-stranded DNA to form a nucleoprotein filament. Hydrolyzes ATP in a ssDNA-dependent manner and promotes DNA strand exchange between homologous DNA molecules.</text>
</comment>
<dbReference type="Pfam" id="PF08423">
    <property type="entry name" value="Rad51"/>
    <property type="match status" value="1"/>
</dbReference>
<dbReference type="Pfam" id="PF14520">
    <property type="entry name" value="HHH_5"/>
    <property type="match status" value="1"/>
</dbReference>
<dbReference type="InterPro" id="IPR013632">
    <property type="entry name" value="Rad51_C"/>
</dbReference>
<comment type="similarity">
    <text evidence="1 9 10">Belongs to the eukaryotic RecA-like protein family.</text>
</comment>
<evidence type="ECO:0000256" key="4">
    <source>
        <dbReference type="ARBA" id="ARBA00022763"/>
    </source>
</evidence>
<keyword evidence="5 9" id="KW-0067">ATP-binding</keyword>
<dbReference type="PROSITE" id="PS50162">
    <property type="entry name" value="RECA_2"/>
    <property type="match status" value="1"/>
</dbReference>
<dbReference type="GO" id="GO:0003684">
    <property type="term" value="F:damaged DNA binding"/>
    <property type="evidence" value="ECO:0007669"/>
    <property type="project" value="UniProtKB-UniRule"/>
</dbReference>
<feature type="domain" description="RecA family profile 1" evidence="11">
    <location>
        <begin position="79"/>
        <end position="250"/>
    </location>
</feature>
<dbReference type="PATRIC" id="fig|1705409.3.peg.116"/>
<evidence type="ECO:0000256" key="5">
    <source>
        <dbReference type="ARBA" id="ARBA00022840"/>
    </source>
</evidence>
<keyword evidence="3 9" id="KW-0547">Nucleotide-binding</keyword>
<dbReference type="GO" id="GO:0006281">
    <property type="term" value="P:DNA repair"/>
    <property type="evidence" value="ECO:0007669"/>
    <property type="project" value="UniProtKB-UniRule"/>
</dbReference>
<dbReference type="SUPFAM" id="SSF47794">
    <property type="entry name" value="Rad51 N-terminal domain-like"/>
    <property type="match status" value="1"/>
</dbReference>
<dbReference type="NCBIfam" id="NF003301">
    <property type="entry name" value="PRK04301.1"/>
    <property type="match status" value="1"/>
</dbReference>
<protein>
    <recommendedName>
        <fullName evidence="2 9">DNA repair and recombination protein RadA</fullName>
    </recommendedName>
</protein>
<feature type="domain" description="RecA family profile 2" evidence="12">
    <location>
        <begin position="255"/>
        <end position="315"/>
    </location>
</feature>
<keyword evidence="7 9" id="KW-0233">DNA recombination</keyword>
<dbReference type="InterPro" id="IPR020587">
    <property type="entry name" value="RecA_monomer-monomer_interface"/>
</dbReference>
<evidence type="ECO:0000256" key="10">
    <source>
        <dbReference type="PIRNR" id="PIRNR005856"/>
    </source>
</evidence>
<evidence type="ECO:0000259" key="12">
    <source>
        <dbReference type="PROSITE" id="PS50163"/>
    </source>
</evidence>
<dbReference type="InterPro" id="IPR011938">
    <property type="entry name" value="DNA_recomb/repair_RadA"/>
</dbReference>
<evidence type="ECO:0000256" key="9">
    <source>
        <dbReference type="HAMAP-Rule" id="MF_00348"/>
    </source>
</evidence>
<reference evidence="13 14" key="1">
    <citation type="journal article" date="2016" name="ISME J.">
        <title>Chasing the elusive Euryarchaeota class WSA2: genomes reveal a uniquely fastidious methyl-reducing methanogen.</title>
        <authorList>
            <person name="Nobu M.K."/>
            <person name="Narihiro T."/>
            <person name="Kuroda K."/>
            <person name="Mei R."/>
            <person name="Liu W.T."/>
        </authorList>
    </citation>
    <scope>NUCLEOTIDE SEQUENCE [LARGE SCALE GENOMIC DNA]</scope>
    <source>
        <strain evidence="13">U1lsi0528_Bin055</strain>
    </source>
</reference>
<evidence type="ECO:0000259" key="11">
    <source>
        <dbReference type="PROSITE" id="PS50162"/>
    </source>
</evidence>
<dbReference type="PANTHER" id="PTHR22942:SF30">
    <property type="entry name" value="MEIOTIC RECOMBINATION PROTEIN DMC1_LIM15 HOMOLOG"/>
    <property type="match status" value="1"/>
</dbReference>
<evidence type="ECO:0000256" key="3">
    <source>
        <dbReference type="ARBA" id="ARBA00022741"/>
    </source>
</evidence>
<evidence type="ECO:0000256" key="6">
    <source>
        <dbReference type="ARBA" id="ARBA00023125"/>
    </source>
</evidence>
<dbReference type="InterPro" id="IPR020588">
    <property type="entry name" value="RecA_ATP-bd"/>
</dbReference>
<dbReference type="SUPFAM" id="SSF52540">
    <property type="entry name" value="P-loop containing nucleoside triphosphate hydrolases"/>
    <property type="match status" value="1"/>
</dbReference>
<dbReference type="InterPro" id="IPR010995">
    <property type="entry name" value="DNA_repair_Rad51/TF_NusA_a-hlx"/>
</dbReference>
<dbReference type="InterPro" id="IPR016467">
    <property type="entry name" value="DNA_recomb/repair_RecA-like"/>
</dbReference>
<evidence type="ECO:0000313" key="14">
    <source>
        <dbReference type="Proteomes" id="UP000075398"/>
    </source>
</evidence>
<accession>A0A150J953</accession>
<dbReference type="FunFam" id="3.40.50.300:FF:002052">
    <property type="entry name" value="DNA repair protein RAD51 homolog"/>
    <property type="match status" value="1"/>
</dbReference>
<dbReference type="AlphaFoldDB" id="A0A150J953"/>
<evidence type="ECO:0000256" key="1">
    <source>
        <dbReference type="ARBA" id="ARBA00008050"/>
    </source>
</evidence>
<evidence type="ECO:0000313" key="13">
    <source>
        <dbReference type="EMBL" id="KYC53726.1"/>
    </source>
</evidence>
<dbReference type="STRING" id="1705564.APG08_00832"/>
<dbReference type="PANTHER" id="PTHR22942">
    <property type="entry name" value="RECA/RAD51/RADA DNA STRAND-PAIRING FAMILY MEMBER"/>
    <property type="match status" value="1"/>
</dbReference>
<gene>
    <name evidence="13" type="primary">radA_1</name>
    <name evidence="9" type="synonym">radA</name>
    <name evidence="13" type="ORF">AMQ22_00113</name>
</gene>
<comment type="caution">
    <text evidence="13">The sequence shown here is derived from an EMBL/GenBank/DDBJ whole genome shotgun (WGS) entry which is preliminary data.</text>
</comment>
<dbReference type="PROSITE" id="PS50163">
    <property type="entry name" value="RECA_3"/>
    <property type="match status" value="1"/>
</dbReference>
<dbReference type="InterPro" id="IPR027417">
    <property type="entry name" value="P-loop_NTPase"/>
</dbReference>
<dbReference type="InterPro" id="IPR003583">
    <property type="entry name" value="Hlx-hairpin-Hlx_DNA-bd_motif"/>
</dbReference>
<evidence type="ECO:0000256" key="2">
    <source>
        <dbReference type="ARBA" id="ARBA00018144"/>
    </source>
</evidence>
<keyword evidence="6 9" id="KW-0238">DNA-binding</keyword>
<dbReference type="EMBL" id="LNGC01000002">
    <property type="protein sequence ID" value="KYC53726.1"/>
    <property type="molecule type" value="Genomic_DNA"/>
</dbReference>
<dbReference type="PIRSF" id="PIRSF005856">
    <property type="entry name" value="Rad51"/>
    <property type="match status" value="1"/>
</dbReference>
<dbReference type="Gene3D" id="3.40.50.300">
    <property type="entry name" value="P-loop containing nucleotide triphosphate hydrolases"/>
    <property type="match status" value="1"/>
</dbReference>
<evidence type="ECO:0000256" key="7">
    <source>
        <dbReference type="ARBA" id="ARBA00023172"/>
    </source>
</evidence>
<dbReference type="InterPro" id="IPR003593">
    <property type="entry name" value="AAA+_ATPase"/>
</dbReference>
<dbReference type="Gene3D" id="1.10.150.20">
    <property type="entry name" value="5' to 3' exonuclease, C-terminal subdomain"/>
    <property type="match status" value="1"/>
</dbReference>
<feature type="binding site" evidence="9">
    <location>
        <begin position="108"/>
        <end position="115"/>
    </location>
    <ligand>
        <name>ATP</name>
        <dbReference type="ChEBI" id="CHEBI:30616"/>
    </ligand>
</feature>
<organism evidence="13 14">
    <name type="scientific">Candidatus Methanofastidiosum methylothiophilum</name>
    <dbReference type="NCBI Taxonomy" id="1705564"/>
    <lineage>
        <taxon>Archaea</taxon>
        <taxon>Methanobacteriati</taxon>
        <taxon>Methanobacteriota</taxon>
        <taxon>Stenosarchaea group</taxon>
        <taxon>Candidatus Methanofastidiosia</taxon>
        <taxon>Candidatus Methanofastidiosales</taxon>
        <taxon>Candidatus Methanofastidiosaceae</taxon>
        <taxon>Candidatus Methanofastidiosum</taxon>
    </lineage>
</organism>
<dbReference type="GO" id="GO:0005524">
    <property type="term" value="F:ATP binding"/>
    <property type="evidence" value="ECO:0007669"/>
    <property type="project" value="UniProtKB-UniRule"/>
</dbReference>
<sequence>MEKIKDLEGLPGIGPKTAEKLREAGFRTVESIAVASPKELFEIAEIGESSASKIIEAAREAADVGGFLTANELLEKRKFIGRITSGSKRLDELIAGGFESQAIIEAFGEFGSGKSQIGHQLCVNVQLPIEKGGLDAGAIFIDTESTFRPERIIQMAKGVGLDPTEVLSKIRVARAFNSDHQMLLTEKTVDLIEAEKIKLLVVDSLTSSFRSEYVGRGTLAERQQKLARHLRTLHSIASNQDICVFVTNQVSAKPDAFFGDPTRPIGGHILGHSSTIRLYLRKAKGGQRIARLVDSPNLPEGEAIFFVTENGIEDK</sequence>
<proteinExistence type="inferred from homology"/>
<dbReference type="NCBIfam" id="TIGR02236">
    <property type="entry name" value="recomb_radA"/>
    <property type="match status" value="1"/>
</dbReference>
<dbReference type="HAMAP" id="MF_00348">
    <property type="entry name" value="RadA_arch"/>
    <property type="match status" value="1"/>
</dbReference>
<evidence type="ECO:0000256" key="8">
    <source>
        <dbReference type="ARBA" id="ARBA00025684"/>
    </source>
</evidence>
<dbReference type="SMART" id="SM00278">
    <property type="entry name" value="HhH1"/>
    <property type="match status" value="2"/>
</dbReference>
<dbReference type="Proteomes" id="UP000075398">
    <property type="component" value="Unassembled WGS sequence"/>
</dbReference>